<feature type="transmembrane region" description="Helical" evidence="2">
    <location>
        <begin position="208"/>
        <end position="226"/>
    </location>
</feature>
<feature type="transmembrane region" description="Helical" evidence="2">
    <location>
        <begin position="177"/>
        <end position="196"/>
    </location>
</feature>
<reference evidence="3" key="1">
    <citation type="submission" date="2014-11" db="EMBL/GenBank/DDBJ databases">
        <authorList>
            <person name="Otto D Thomas"/>
            <person name="Naeem Raeece"/>
        </authorList>
    </citation>
    <scope>NUCLEOTIDE SEQUENCE</scope>
</reference>
<feature type="transmembrane region" description="Helical" evidence="2">
    <location>
        <begin position="7"/>
        <end position="31"/>
    </location>
</feature>
<dbReference type="VEuPathDB" id="CryptoDB:Cvel_7520"/>
<dbReference type="Pfam" id="PF04657">
    <property type="entry name" value="DMT_YdcZ"/>
    <property type="match status" value="2"/>
</dbReference>
<dbReference type="InterPro" id="IPR006750">
    <property type="entry name" value="YdcZ"/>
</dbReference>
<feature type="compositionally biased region" description="Low complexity" evidence="1">
    <location>
        <begin position="531"/>
        <end position="547"/>
    </location>
</feature>
<feature type="compositionally biased region" description="Basic and acidic residues" evidence="1">
    <location>
        <begin position="443"/>
        <end position="452"/>
    </location>
</feature>
<organism evidence="3">
    <name type="scientific">Chromera velia CCMP2878</name>
    <dbReference type="NCBI Taxonomy" id="1169474"/>
    <lineage>
        <taxon>Eukaryota</taxon>
        <taxon>Sar</taxon>
        <taxon>Alveolata</taxon>
        <taxon>Colpodellida</taxon>
        <taxon>Chromeraceae</taxon>
        <taxon>Chromera</taxon>
    </lineage>
</organism>
<feature type="region of interest" description="Disordered" evidence="1">
    <location>
        <begin position="324"/>
        <end position="388"/>
    </location>
</feature>
<dbReference type="PhylomeDB" id="A0A0G4HMP6"/>
<protein>
    <submittedName>
        <fullName evidence="3">Uncharacterized protein</fullName>
    </submittedName>
</protein>
<feature type="compositionally biased region" description="Basic and acidic residues" evidence="1">
    <location>
        <begin position="420"/>
        <end position="436"/>
    </location>
</feature>
<evidence type="ECO:0000313" key="3">
    <source>
        <dbReference type="EMBL" id="CEM45448.1"/>
    </source>
</evidence>
<keyword evidence="2" id="KW-0812">Transmembrane</keyword>
<feature type="compositionally biased region" description="Low complexity" evidence="1">
    <location>
        <begin position="510"/>
        <end position="522"/>
    </location>
</feature>
<feature type="transmembrane region" description="Helical" evidence="2">
    <location>
        <begin position="111"/>
        <end position="132"/>
    </location>
</feature>
<evidence type="ECO:0000256" key="2">
    <source>
        <dbReference type="SAM" id="Phobius"/>
    </source>
</evidence>
<accession>A0A0G4HMP6</accession>
<feature type="transmembrane region" description="Helical" evidence="2">
    <location>
        <begin position="79"/>
        <end position="99"/>
    </location>
</feature>
<name>A0A0G4HMP6_9ALVE</name>
<feature type="transmembrane region" description="Helical" evidence="2">
    <location>
        <begin position="37"/>
        <end position="58"/>
    </location>
</feature>
<dbReference type="AlphaFoldDB" id="A0A0G4HMP6"/>
<sequence length="547" mass="56612">MHPLLTGLIALWPFAVGSLTPFISLLMLSLANVIKTSILWPLLINYGTALVLCFPLAFSGPPIREVASNLKTRLESSPADYFSLFAGIVSAGGIGIGAYCSGRIGFGVTYVTATCVMVVLSALIDACGLLWAVKRRLRVVDYVSIVLVISGTAVWVFDSDGRKGLAVGAALSPVEYGGTVILAAVGAASLLASGPFNKRLTQSTGNTFRTTVFCSAVACCGIVIVASGVNPRPRWDLVVARDWWKFFPGVMGFCMLLTSQTAPRWIGFALSNRARVAGNIVGALVLDSLRVGLNGRPHEEGHKVMSPGVATGFGLVMLGLVISLQPPPPPHKPPSPSPSPSSSAEVYPPSGEAGDVEEGRAGGFSAAETDNGVEFGGQEKQGMDTDSEQIQKVAACCFTPRSLSLSRQGGHHTEGVPSSSEKRASEKGEEGDEKAVKPPVVDSLKKGTKGESDPLPPPSTRSTAAVAGNAPVPPPAVALQPQPSERLPPAGDPPSSSSSYEDYRGNLNVSAAAASESTVSRSPPHEENLHGSSSAPASASGETSGGS</sequence>
<feature type="compositionally biased region" description="Low complexity" evidence="1">
    <location>
        <begin position="340"/>
        <end position="350"/>
    </location>
</feature>
<dbReference type="EMBL" id="CDMZ01003191">
    <property type="protein sequence ID" value="CEM45448.1"/>
    <property type="molecule type" value="Genomic_DNA"/>
</dbReference>
<keyword evidence="2" id="KW-0472">Membrane</keyword>
<feature type="region of interest" description="Disordered" evidence="1">
    <location>
        <begin position="403"/>
        <end position="547"/>
    </location>
</feature>
<feature type="transmembrane region" description="Helical" evidence="2">
    <location>
        <begin position="139"/>
        <end position="157"/>
    </location>
</feature>
<gene>
    <name evidence="3" type="ORF">Cvel_7520</name>
</gene>
<proteinExistence type="predicted"/>
<evidence type="ECO:0000256" key="1">
    <source>
        <dbReference type="SAM" id="MobiDB-lite"/>
    </source>
</evidence>
<keyword evidence="2" id="KW-1133">Transmembrane helix</keyword>
<feature type="compositionally biased region" description="Pro residues" evidence="1">
    <location>
        <begin position="325"/>
        <end position="339"/>
    </location>
</feature>